<feature type="repeat" description="ARM" evidence="7">
    <location>
        <begin position="128"/>
        <end position="170"/>
    </location>
</feature>
<dbReference type="PROSITE" id="PS50176">
    <property type="entry name" value="ARM_REPEAT"/>
    <property type="match status" value="3"/>
</dbReference>
<dbReference type="Proteomes" id="UP000734854">
    <property type="component" value="Unassembled WGS sequence"/>
</dbReference>
<evidence type="ECO:0000256" key="1">
    <source>
        <dbReference type="ARBA" id="ARBA00000900"/>
    </source>
</evidence>
<dbReference type="InterPro" id="IPR011989">
    <property type="entry name" value="ARM-like"/>
</dbReference>
<evidence type="ECO:0000313" key="9">
    <source>
        <dbReference type="EMBL" id="KAG6500567.1"/>
    </source>
</evidence>
<dbReference type="PANTHER" id="PTHR23315">
    <property type="entry name" value="U BOX DOMAIN-CONTAINING"/>
    <property type="match status" value="1"/>
</dbReference>
<evidence type="ECO:0000259" key="8">
    <source>
        <dbReference type="Pfam" id="PF25598"/>
    </source>
</evidence>
<dbReference type="EC" id="2.3.2.27" evidence="3"/>
<dbReference type="Gene3D" id="1.25.10.10">
    <property type="entry name" value="Leucine-rich Repeat Variant"/>
    <property type="match status" value="1"/>
</dbReference>
<proteinExistence type="predicted"/>
<dbReference type="GO" id="GO:0016567">
    <property type="term" value="P:protein ubiquitination"/>
    <property type="evidence" value="ECO:0007669"/>
    <property type="project" value="UniProtKB-ARBA"/>
</dbReference>
<dbReference type="InterPro" id="IPR058678">
    <property type="entry name" value="ARM_PUB"/>
</dbReference>
<dbReference type="InterPro" id="IPR000225">
    <property type="entry name" value="Armadillo"/>
</dbReference>
<organism evidence="9 10">
    <name type="scientific">Zingiber officinale</name>
    <name type="common">Ginger</name>
    <name type="synonym">Amomum zingiber</name>
    <dbReference type="NCBI Taxonomy" id="94328"/>
    <lineage>
        <taxon>Eukaryota</taxon>
        <taxon>Viridiplantae</taxon>
        <taxon>Streptophyta</taxon>
        <taxon>Embryophyta</taxon>
        <taxon>Tracheophyta</taxon>
        <taxon>Spermatophyta</taxon>
        <taxon>Magnoliopsida</taxon>
        <taxon>Liliopsida</taxon>
        <taxon>Zingiberales</taxon>
        <taxon>Zingiberaceae</taxon>
        <taxon>Zingiber</taxon>
    </lineage>
</organism>
<feature type="repeat" description="ARM" evidence="7">
    <location>
        <begin position="253"/>
        <end position="295"/>
    </location>
</feature>
<evidence type="ECO:0000256" key="7">
    <source>
        <dbReference type="PROSITE-ProRule" id="PRU00259"/>
    </source>
</evidence>
<dbReference type="AlphaFoldDB" id="A0A8J5GHJ4"/>
<dbReference type="Gene3D" id="1.10.10.60">
    <property type="entry name" value="Homeodomain-like"/>
    <property type="match status" value="1"/>
</dbReference>
<dbReference type="FunFam" id="1.25.10.10:FF:000082">
    <property type="entry name" value="RING-type E3 ubiquitin transferase"/>
    <property type="match status" value="1"/>
</dbReference>
<name>A0A8J5GHJ4_ZINOF</name>
<protein>
    <recommendedName>
        <fullName evidence="3">RING-type E3 ubiquitin transferase</fullName>
        <ecNumber evidence="3">2.3.2.27</ecNumber>
    </recommendedName>
</protein>
<keyword evidence="10" id="KW-1185">Reference proteome</keyword>
<evidence type="ECO:0000256" key="5">
    <source>
        <dbReference type="ARBA" id="ARBA00022737"/>
    </source>
</evidence>
<gene>
    <name evidence="9" type="ORF">ZIOFF_040415</name>
</gene>
<evidence type="ECO:0000256" key="2">
    <source>
        <dbReference type="ARBA" id="ARBA00004906"/>
    </source>
</evidence>
<reference evidence="9 10" key="1">
    <citation type="submission" date="2020-08" db="EMBL/GenBank/DDBJ databases">
        <title>Plant Genome Project.</title>
        <authorList>
            <person name="Zhang R.-G."/>
        </authorList>
    </citation>
    <scope>NUCLEOTIDE SEQUENCE [LARGE SCALE GENOMIC DNA]</scope>
    <source>
        <tissue evidence="9">Rhizome</tissue>
    </source>
</reference>
<comment type="caution">
    <text evidence="9">The sequence shown here is derived from an EMBL/GenBank/DDBJ whole genome shotgun (WGS) entry which is preliminary data.</text>
</comment>
<dbReference type="GO" id="GO:0061630">
    <property type="term" value="F:ubiquitin protein ligase activity"/>
    <property type="evidence" value="ECO:0007669"/>
    <property type="project" value="UniProtKB-EC"/>
</dbReference>
<evidence type="ECO:0000256" key="6">
    <source>
        <dbReference type="ARBA" id="ARBA00022786"/>
    </source>
</evidence>
<comment type="catalytic activity">
    <reaction evidence="1">
        <text>S-ubiquitinyl-[E2 ubiquitin-conjugating enzyme]-L-cysteine + [acceptor protein]-L-lysine = [E2 ubiquitin-conjugating enzyme]-L-cysteine + N(6)-ubiquitinyl-[acceptor protein]-L-lysine.</text>
        <dbReference type="EC" id="2.3.2.27"/>
    </reaction>
</comment>
<dbReference type="SUPFAM" id="SSF48371">
    <property type="entry name" value="ARM repeat"/>
    <property type="match status" value="1"/>
</dbReference>
<feature type="domain" description="U-box" evidence="8">
    <location>
        <begin position="89"/>
        <end position="365"/>
    </location>
</feature>
<feature type="repeat" description="ARM" evidence="7">
    <location>
        <begin position="212"/>
        <end position="254"/>
    </location>
</feature>
<sequence>MSPPLMEVLPPVMVAPCYPSVILFLCPKGCGAGVEQEFRERVDQVRRQRPRRWEKVATCVPGKTMVDVVNHLLSYMDSSPYLLGVESQVLKLIEESKSDSADLQRCATGELRLLSQCSENRNVIADCGVVNLLVGLLHSSDPATQVNAVTVLLNLSIDDRNKISIANYANAIVSLIDVLIGSGIPEAKENSAATLSSLAKIEENRVQIGESGAIGPLVELLANGTPRGKEDAVTALYNLSKCRANMVRIAQSGAVAHLVGLIDHAAAGLVDKAVTILANLATTSEGRIAIGQDGVSALVDVVELGSSRGKENAAAALLQLCRSSSKYCRVVLQQGGVPSLVALSRCGTPRAKEKASSLLNYFQKQREAYAGNK</sequence>
<dbReference type="InterPro" id="IPR016024">
    <property type="entry name" value="ARM-type_fold"/>
</dbReference>
<comment type="pathway">
    <text evidence="2">Protein modification; protein ubiquitination.</text>
</comment>
<keyword evidence="4" id="KW-0808">Transferase</keyword>
<evidence type="ECO:0000256" key="3">
    <source>
        <dbReference type="ARBA" id="ARBA00012483"/>
    </source>
</evidence>
<keyword evidence="6" id="KW-0833">Ubl conjugation pathway</keyword>
<dbReference type="CDD" id="cd00167">
    <property type="entry name" value="SANT"/>
    <property type="match status" value="1"/>
</dbReference>
<evidence type="ECO:0000313" key="10">
    <source>
        <dbReference type="Proteomes" id="UP000734854"/>
    </source>
</evidence>
<dbReference type="PANTHER" id="PTHR23315:SF7">
    <property type="entry name" value="U-BOX DOMAIN-CONTAINING PROTEIN 4"/>
    <property type="match status" value="1"/>
</dbReference>
<dbReference type="EMBL" id="JACMSC010000011">
    <property type="protein sequence ID" value="KAG6500567.1"/>
    <property type="molecule type" value="Genomic_DNA"/>
</dbReference>
<evidence type="ECO:0000256" key="4">
    <source>
        <dbReference type="ARBA" id="ARBA00022679"/>
    </source>
</evidence>
<accession>A0A8J5GHJ4</accession>
<dbReference type="Pfam" id="PF25598">
    <property type="entry name" value="ARM_PUB"/>
    <property type="match status" value="1"/>
</dbReference>
<dbReference type="InterPro" id="IPR001005">
    <property type="entry name" value="SANT/Myb"/>
</dbReference>
<dbReference type="SMART" id="SM00185">
    <property type="entry name" value="ARM"/>
    <property type="match status" value="6"/>
</dbReference>
<keyword evidence="5" id="KW-0677">Repeat</keyword>